<dbReference type="InterPro" id="IPR057359">
    <property type="entry name" value="YfjL_N"/>
</dbReference>
<dbReference type="Proteomes" id="UP000316208">
    <property type="component" value="Unassembled WGS sequence"/>
</dbReference>
<name>A0ABY3ARU4_PAEPP</name>
<dbReference type="EMBL" id="SADY01000002">
    <property type="protein sequence ID" value="TQR45514.1"/>
    <property type="molecule type" value="Genomic_DNA"/>
</dbReference>
<dbReference type="RefSeq" id="WP_142543470.1">
    <property type="nucleotide sequence ID" value="NZ_SADY01000002.1"/>
</dbReference>
<proteinExistence type="predicted"/>
<feature type="domain" description="YfjL-like N-terminal" evidence="1">
    <location>
        <begin position="11"/>
        <end position="73"/>
    </location>
</feature>
<keyword evidence="3" id="KW-1185">Reference proteome</keyword>
<evidence type="ECO:0000313" key="2">
    <source>
        <dbReference type="EMBL" id="TQR45514.1"/>
    </source>
</evidence>
<accession>A0ABY3ARU4</accession>
<protein>
    <recommendedName>
        <fullName evidence="1">YfjL-like N-terminal domain-containing protein</fullName>
    </recommendedName>
</protein>
<sequence>MVFINRSADVLLLLVVLLLVGSSMYFGFTGTPWGKSQFKNIANEYIQNNFPNLDVSKHTVLFHFKESDYYSVISLKNGVTFKISRVDEEIFDENGQSVVDIVGNFSRISNFTEPRFIELKDKLNKDYSKILIHTNSDLLSNETTYRKVFQLLQKLKYKEYLFKLVFFDKNNSSKIIVDHDNINDINSLEDLKSILKFN</sequence>
<reference evidence="2 3" key="1">
    <citation type="submission" date="2018-03" db="EMBL/GenBank/DDBJ databases">
        <title>Aerobic endospore-forming bacteria genome sequencing and assembly.</title>
        <authorList>
            <person name="Cavalcante D.A."/>
            <person name="Driks A."/>
            <person name="Putonti C."/>
            <person name="De-Souza M.T."/>
        </authorList>
    </citation>
    <scope>NUCLEOTIDE SEQUENCE [LARGE SCALE GENOMIC DNA]</scope>
    <source>
        <strain evidence="2 3">SDF0028</strain>
    </source>
</reference>
<evidence type="ECO:0000313" key="3">
    <source>
        <dbReference type="Proteomes" id="UP000316208"/>
    </source>
</evidence>
<evidence type="ECO:0000259" key="1">
    <source>
        <dbReference type="Pfam" id="PF25425"/>
    </source>
</evidence>
<gene>
    <name evidence="2" type="ORF">C7Y44_07120</name>
</gene>
<dbReference type="Pfam" id="PF25425">
    <property type="entry name" value="YfjL_N"/>
    <property type="match status" value="1"/>
</dbReference>
<organism evidence="2 3">
    <name type="scientific">Paenibacillus popilliae</name>
    <name type="common">Bacillus popilliae</name>
    <dbReference type="NCBI Taxonomy" id="78057"/>
    <lineage>
        <taxon>Bacteria</taxon>
        <taxon>Bacillati</taxon>
        <taxon>Bacillota</taxon>
        <taxon>Bacilli</taxon>
        <taxon>Bacillales</taxon>
        <taxon>Paenibacillaceae</taxon>
        <taxon>Paenibacillus</taxon>
    </lineage>
</organism>
<comment type="caution">
    <text evidence="2">The sequence shown here is derived from an EMBL/GenBank/DDBJ whole genome shotgun (WGS) entry which is preliminary data.</text>
</comment>